<gene>
    <name evidence="3" type="ORF">HDA43_000572</name>
</gene>
<evidence type="ECO:0000259" key="2">
    <source>
        <dbReference type="Pfam" id="PF06259"/>
    </source>
</evidence>
<accession>A0A852UT25</accession>
<dbReference type="AlphaFoldDB" id="A0A852UT25"/>
<evidence type="ECO:0000256" key="1">
    <source>
        <dbReference type="SAM" id="SignalP"/>
    </source>
</evidence>
<evidence type="ECO:0000313" key="3">
    <source>
        <dbReference type="EMBL" id="NYF38413.1"/>
    </source>
</evidence>
<dbReference type="EMBL" id="JACCCO010000001">
    <property type="protein sequence ID" value="NYF38413.1"/>
    <property type="molecule type" value="Genomic_DNA"/>
</dbReference>
<feature type="chain" id="PRO_5039630089" description="DUF1023 domain-containing protein" evidence="1">
    <location>
        <begin position="22"/>
        <end position="245"/>
    </location>
</feature>
<feature type="domain" description="DUF1023" evidence="2">
    <location>
        <begin position="27"/>
        <end position="189"/>
    </location>
</feature>
<dbReference type="Pfam" id="PF06259">
    <property type="entry name" value="Abhydrolase_8"/>
    <property type="match status" value="1"/>
</dbReference>
<reference evidence="3 4" key="1">
    <citation type="submission" date="2020-07" db="EMBL/GenBank/DDBJ databases">
        <title>Sequencing the genomes of 1000 actinobacteria strains.</title>
        <authorList>
            <person name="Klenk H.-P."/>
        </authorList>
    </citation>
    <scope>NUCLEOTIDE SEQUENCE [LARGE SCALE GENOMIC DNA]</scope>
    <source>
        <strain evidence="3 4">DSM 45763</strain>
    </source>
</reference>
<dbReference type="InterPro" id="IPR010427">
    <property type="entry name" value="DUF1023"/>
</dbReference>
<sequence length="245" mass="25072">MLYRAFTAVIVAALAYTAVPAAHGDRIIRVYGDLRAAERVVVVVPGSDTTAANFDGGRADPYSTPAFGARSVLAEARALDPGARLAAVAWLGYDSPATTSVGTLTDRAARRGAVELRRYLGETLRGKRVSLLCHSYGSVVCAGAAPGSGVESLAVFGSPGLGVSSAAELGVPLWAGSGRSDWVRKVPKVRLGPLGFGPDPAAPGFGGNVFATGDVGHSGYLHPGTESLRNLTLIALGRTGEVSRG</sequence>
<evidence type="ECO:0000313" key="4">
    <source>
        <dbReference type="Proteomes" id="UP000576393"/>
    </source>
</evidence>
<name>A0A852UT25_9ACTN</name>
<dbReference type="SUPFAM" id="SSF53474">
    <property type="entry name" value="alpha/beta-Hydrolases"/>
    <property type="match status" value="1"/>
</dbReference>
<protein>
    <recommendedName>
        <fullName evidence="2">DUF1023 domain-containing protein</fullName>
    </recommendedName>
</protein>
<dbReference type="InterPro" id="IPR029058">
    <property type="entry name" value="AB_hydrolase_fold"/>
</dbReference>
<keyword evidence="4" id="KW-1185">Reference proteome</keyword>
<proteinExistence type="predicted"/>
<feature type="signal peptide" evidence="1">
    <location>
        <begin position="1"/>
        <end position="21"/>
    </location>
</feature>
<organism evidence="3 4">
    <name type="scientific">Streptosporangium sandarakinum</name>
    <dbReference type="NCBI Taxonomy" id="1260955"/>
    <lineage>
        <taxon>Bacteria</taxon>
        <taxon>Bacillati</taxon>
        <taxon>Actinomycetota</taxon>
        <taxon>Actinomycetes</taxon>
        <taxon>Streptosporangiales</taxon>
        <taxon>Streptosporangiaceae</taxon>
        <taxon>Streptosporangium</taxon>
    </lineage>
</organism>
<dbReference type="Proteomes" id="UP000576393">
    <property type="component" value="Unassembled WGS sequence"/>
</dbReference>
<dbReference type="RefSeq" id="WP_179818168.1">
    <property type="nucleotide sequence ID" value="NZ_JACCCO010000001.1"/>
</dbReference>
<comment type="caution">
    <text evidence="3">The sequence shown here is derived from an EMBL/GenBank/DDBJ whole genome shotgun (WGS) entry which is preliminary data.</text>
</comment>
<keyword evidence="1" id="KW-0732">Signal</keyword>